<dbReference type="EMBL" id="JANCYW010000006">
    <property type="protein sequence ID" value="KAK4535826.1"/>
    <property type="molecule type" value="Genomic_DNA"/>
</dbReference>
<feature type="compositionally biased region" description="Low complexity" evidence="1">
    <location>
        <begin position="1249"/>
        <end position="1263"/>
    </location>
</feature>
<evidence type="ECO:0000313" key="2">
    <source>
        <dbReference type="EMBL" id="KAK4535826.1"/>
    </source>
</evidence>
<feature type="region of interest" description="Disordered" evidence="1">
    <location>
        <begin position="384"/>
        <end position="415"/>
    </location>
</feature>
<dbReference type="Proteomes" id="UP001301350">
    <property type="component" value="Unassembled WGS sequence"/>
</dbReference>
<keyword evidence="3" id="KW-1185">Reference proteome</keyword>
<feature type="region of interest" description="Disordered" evidence="1">
    <location>
        <begin position="305"/>
        <end position="358"/>
    </location>
</feature>
<feature type="compositionally biased region" description="Basic residues" evidence="1">
    <location>
        <begin position="38"/>
        <end position="56"/>
    </location>
</feature>
<feature type="compositionally biased region" description="Basic and acidic residues" evidence="1">
    <location>
        <begin position="403"/>
        <end position="415"/>
    </location>
</feature>
<feature type="region of interest" description="Disordered" evidence="1">
    <location>
        <begin position="685"/>
        <end position="710"/>
    </location>
</feature>
<feature type="compositionally biased region" description="Basic and acidic residues" evidence="1">
    <location>
        <begin position="491"/>
        <end position="504"/>
    </location>
</feature>
<feature type="compositionally biased region" description="Pro residues" evidence="1">
    <location>
        <begin position="916"/>
        <end position="942"/>
    </location>
</feature>
<feature type="compositionally biased region" description="Low complexity" evidence="1">
    <location>
        <begin position="1154"/>
        <end position="1163"/>
    </location>
</feature>
<sequence>MVITRHGVYEGEGREDAAAAAAAAAQESQQGTPEGGRRSPRRRRPASARAAAKRAPLKAVTFEANSSPTTAAGKGSETPLVTRTRRGRRANRPAGKSATPSTAVDTPAEPAADKADGNATATPGTIGETAEGAGGGARRTRRAATVAAPSTPPDAKDAESTPTAGPVRARRRNQPPTASASSPQRRKRATPSTGKVTKVRRRGSAAETKAPTKRVEPITSPATFRRRRATARVSRAPPQPATSSSRERDTSEQPHTPTSLLWRLRRSVQRVAEYLWRRPEPQAPSRTSSTGERTRYRVQTALPIQKPRGSGTFLRGHATAPRRPASLTASSPARPRPATEEPESPAVLAMRSSQSLRSVAGITTDMEPEELDRDSLRPFPATYADEEQQTQPEGGHATPTVRQRSDDANDARDRATSWRQWLEVASFRELQAEAKRAGVSGGGTTSALRQRLGHLVRAAPKATKEARFTTHADRSVTDVLPVTGPVVARRSSGEQHPAEAERTEQPLGTRTETASPQDIARRVFQEMGDRSMTVQEYEQLMTLLRERVEGERTPVMAERPSGSPASERSVVRAEETIRPPPPPPPNATDVLKTLLQRDAAEMSGASAREWARSEQSSSPAFRLLERSPPVWSHLHSRHGVWRPAVPNASWSAPRQQPQHTTLGAHRLPGEWPAPPTMNSVSSGVIPSDGCPPSESPPLASISGADEPERAPRRMPHELTVRTPLVMPRAERPPMPSTDRAMAGAGTPLRSLDSQPSRLGQLAASLRKQRQEAEARLEASQVGAADATPRHISFSAASGEHSAKRARVDASTDSAAALRRSIWDGNGGDGAPESPSELEAALDRAAAAIELHSAALRRHQAPRTGVSSAAEVSREVSAVEGSMRASRDTSTVGKPSPMAAIRPERRSSHVNQVLAPPRTPPPLTVSLPELPPRPPSIAAPPPWETAEPADKEMVGEGSASAEDAVLRRPSPKRRHDQIAAVDERVEEQRQEVSRVGEVAPKSTPPPATECTTGERRAAKGVPKGGTGRVLEQPSVEVTVEPEHPPASTTPTLPSWAPAAASTIDLRQATPPVESSAREEQRPAPEASLPAVPESRLVEDESVPPADHTTAAESALKPRSADVPSPGRSQPDEATATERPPIFSFTAPPPPPPPTTTTTISHVSPPSAPPVTFQFGALASKPPPTFSFTAPPAGQTPFVFGGGSCGDAATAVVSAAPSTTPPPPLAAAAAASALNANASAFMPSQPQFSFSFGGAATAPSSTSSAVGFPDLAMGNSADPIGGAAPPGDAEASAPPGRRFLRARRTRR</sequence>
<feature type="region of interest" description="Disordered" evidence="1">
    <location>
        <begin position="727"/>
        <end position="755"/>
    </location>
</feature>
<feature type="compositionally biased region" description="Low complexity" evidence="1">
    <location>
        <begin position="119"/>
        <end position="131"/>
    </location>
</feature>
<organism evidence="2 3">
    <name type="scientific">Cyanidium caldarium</name>
    <name type="common">Red alga</name>
    <dbReference type="NCBI Taxonomy" id="2771"/>
    <lineage>
        <taxon>Eukaryota</taxon>
        <taxon>Rhodophyta</taxon>
        <taxon>Bangiophyceae</taxon>
        <taxon>Cyanidiales</taxon>
        <taxon>Cyanidiaceae</taxon>
        <taxon>Cyanidium</taxon>
    </lineage>
</organism>
<feature type="compositionally biased region" description="Polar residues" evidence="1">
    <location>
        <begin position="506"/>
        <end position="515"/>
    </location>
</feature>
<feature type="compositionally biased region" description="Basic and acidic residues" evidence="1">
    <location>
        <begin position="7"/>
        <end position="17"/>
    </location>
</feature>
<feature type="region of interest" description="Disordered" evidence="1">
    <location>
        <begin position="876"/>
        <end position="1166"/>
    </location>
</feature>
<proteinExistence type="predicted"/>
<feature type="region of interest" description="Disordered" evidence="1">
    <location>
        <begin position="1"/>
        <end position="262"/>
    </location>
</feature>
<feature type="region of interest" description="Disordered" evidence="1">
    <location>
        <begin position="489"/>
        <end position="515"/>
    </location>
</feature>
<comment type="caution">
    <text evidence="2">The sequence shown here is derived from an EMBL/GenBank/DDBJ whole genome shotgun (WGS) entry which is preliminary data.</text>
</comment>
<feature type="region of interest" description="Disordered" evidence="1">
    <location>
        <begin position="1249"/>
        <end position="1305"/>
    </location>
</feature>
<name>A0AAV9IUT5_CYACA</name>
<protein>
    <submittedName>
        <fullName evidence="2">Uncharacterized protein</fullName>
    </submittedName>
</protein>
<feature type="compositionally biased region" description="Polar residues" evidence="1">
    <location>
        <begin position="174"/>
        <end position="183"/>
    </location>
</feature>
<evidence type="ECO:0000256" key="1">
    <source>
        <dbReference type="SAM" id="MobiDB-lite"/>
    </source>
</evidence>
<feature type="compositionally biased region" description="Basic residues" evidence="1">
    <location>
        <begin position="1296"/>
        <end position="1305"/>
    </location>
</feature>
<reference evidence="2 3" key="1">
    <citation type="submission" date="2022-07" db="EMBL/GenBank/DDBJ databases">
        <title>Genome-wide signatures of adaptation to extreme environments.</title>
        <authorList>
            <person name="Cho C.H."/>
            <person name="Yoon H.S."/>
        </authorList>
    </citation>
    <scope>NUCLEOTIDE SEQUENCE [LARGE SCALE GENOMIC DNA]</scope>
    <source>
        <strain evidence="2 3">DBV 063 E5</strain>
    </source>
</reference>
<gene>
    <name evidence="2" type="ORF">CDCA_CDCA06G1851</name>
</gene>
<evidence type="ECO:0000313" key="3">
    <source>
        <dbReference type="Proteomes" id="UP001301350"/>
    </source>
</evidence>
<accession>A0AAV9IUT5</accession>
<feature type="compositionally biased region" description="Basic and acidic residues" evidence="1">
    <location>
        <begin position="980"/>
        <end position="993"/>
    </location>
</feature>